<accession>A0ABS8C399</accession>
<name>A0ABS8C399_9ALTE</name>
<dbReference type="InterPro" id="IPR010323">
    <property type="entry name" value="DUF924"/>
</dbReference>
<dbReference type="InterPro" id="IPR011990">
    <property type="entry name" value="TPR-like_helical_dom_sf"/>
</dbReference>
<proteinExistence type="predicted"/>
<organism evidence="1 2">
    <name type="scientific">Alishewanella maricola</name>
    <dbReference type="NCBI Taxonomy" id="2795740"/>
    <lineage>
        <taxon>Bacteria</taxon>
        <taxon>Pseudomonadati</taxon>
        <taxon>Pseudomonadota</taxon>
        <taxon>Gammaproteobacteria</taxon>
        <taxon>Alteromonadales</taxon>
        <taxon>Alteromonadaceae</taxon>
        <taxon>Alishewanella</taxon>
    </lineage>
</organism>
<reference evidence="1 2" key="1">
    <citation type="submission" date="2021-10" db="EMBL/GenBank/DDBJ databases">
        <title>Alishewanella koreense sp. nov. isolated from seawater of southwestern coast in South Korea and the proposal for the reclassification of Rheinheimera perlucida and Rheinheimera tuosuensis as Arsukibacterium perlucida and Arsukibacterium tuosuensis.</title>
        <authorList>
            <person name="Kim K.H."/>
            <person name="Ruan W."/>
            <person name="Kim K.R."/>
            <person name="Baek J.H."/>
            <person name="Jeon C.O."/>
        </authorList>
    </citation>
    <scope>NUCLEOTIDE SEQUENCE [LARGE SCALE GENOMIC DNA]</scope>
    <source>
        <strain evidence="1 2">16-MA</strain>
    </source>
</reference>
<dbReference type="Proteomes" id="UP000633814">
    <property type="component" value="Unassembled WGS sequence"/>
</dbReference>
<dbReference type="Pfam" id="PF06041">
    <property type="entry name" value="DUF924"/>
    <property type="match status" value="1"/>
</dbReference>
<sequence>MSLSLNPVVLKFERVHYDIMLRFGRYLYRNAMLGQTSTAYNGLLCSNRAALFFENWANDKLL</sequence>
<evidence type="ECO:0000313" key="2">
    <source>
        <dbReference type="Proteomes" id="UP000633814"/>
    </source>
</evidence>
<protein>
    <submittedName>
        <fullName evidence="1">DUF924 domain-containing protein</fullName>
    </submittedName>
</protein>
<dbReference type="SUPFAM" id="SSF48452">
    <property type="entry name" value="TPR-like"/>
    <property type="match status" value="1"/>
</dbReference>
<keyword evidence="2" id="KW-1185">Reference proteome</keyword>
<dbReference type="EMBL" id="JAEINI020000004">
    <property type="protein sequence ID" value="MCB5226791.1"/>
    <property type="molecule type" value="Genomic_DNA"/>
</dbReference>
<evidence type="ECO:0000313" key="1">
    <source>
        <dbReference type="EMBL" id="MCB5226791.1"/>
    </source>
</evidence>
<dbReference type="Gene3D" id="1.25.40.10">
    <property type="entry name" value="Tetratricopeptide repeat domain"/>
    <property type="match status" value="1"/>
</dbReference>
<gene>
    <name evidence="1" type="ORF">JAO78_008180</name>
</gene>
<dbReference type="RefSeq" id="WP_226750995.1">
    <property type="nucleotide sequence ID" value="NZ_JAEINI020000004.1"/>
</dbReference>
<comment type="caution">
    <text evidence="1">The sequence shown here is derived from an EMBL/GenBank/DDBJ whole genome shotgun (WGS) entry which is preliminary data.</text>
</comment>